<sequence length="106" mass="11705">MSLNTLLTQLGLQRHDPHSLEGQLHAMRRDVQHLRQLLSRQTGQTANHWGDQLHEIGSAVATQTGEFAQMAGQEARKGAGMIRRDPLPAIALAGTALLLIRLLSRR</sequence>
<dbReference type="RefSeq" id="WP_157289239.1">
    <property type="nucleotide sequence ID" value="NZ_WQRF01000001.1"/>
</dbReference>
<name>A0A7X3FP80_9HYPH</name>
<dbReference type="AlphaFoldDB" id="A0A7X3FP80"/>
<organism evidence="1 2">
    <name type="scientific">Devosia marina</name>
    <dbReference type="NCBI Taxonomy" id="2683198"/>
    <lineage>
        <taxon>Bacteria</taxon>
        <taxon>Pseudomonadati</taxon>
        <taxon>Pseudomonadota</taxon>
        <taxon>Alphaproteobacteria</taxon>
        <taxon>Hyphomicrobiales</taxon>
        <taxon>Devosiaceae</taxon>
        <taxon>Devosia</taxon>
    </lineage>
</organism>
<dbReference type="EMBL" id="WQRF01000001">
    <property type="protein sequence ID" value="MVS98231.1"/>
    <property type="molecule type" value="Genomic_DNA"/>
</dbReference>
<gene>
    <name evidence="1" type="ORF">GO014_04235</name>
</gene>
<keyword evidence="2" id="KW-1185">Reference proteome</keyword>
<accession>A0A7X3FP80</accession>
<comment type="caution">
    <text evidence="1">The sequence shown here is derived from an EMBL/GenBank/DDBJ whole genome shotgun (WGS) entry which is preliminary data.</text>
</comment>
<dbReference type="Proteomes" id="UP000438106">
    <property type="component" value="Unassembled WGS sequence"/>
</dbReference>
<evidence type="ECO:0000313" key="1">
    <source>
        <dbReference type="EMBL" id="MVS98231.1"/>
    </source>
</evidence>
<protein>
    <submittedName>
        <fullName evidence="1">Uncharacterized protein</fullName>
    </submittedName>
</protein>
<reference evidence="1 2" key="1">
    <citation type="submission" date="2019-12" db="EMBL/GenBank/DDBJ databases">
        <title>Devosia maris sp. nov., isolated from the deep seawater.</title>
        <authorList>
            <person name="Liu Y."/>
        </authorList>
    </citation>
    <scope>NUCLEOTIDE SEQUENCE [LARGE SCALE GENOMIC DNA]</scope>
    <source>
        <strain evidence="1 2">L53-10-65</strain>
    </source>
</reference>
<proteinExistence type="predicted"/>
<evidence type="ECO:0000313" key="2">
    <source>
        <dbReference type="Proteomes" id="UP000438106"/>
    </source>
</evidence>